<feature type="compositionally biased region" description="Low complexity" evidence="1">
    <location>
        <begin position="35"/>
        <end position="51"/>
    </location>
</feature>
<reference evidence="2" key="2">
    <citation type="journal article" date="2022" name="Microbiol. Resour. Announc.">
        <title>Whole-Genome Sequence of Entomortierella parvispora E1425, a Mucoromycotan Fungus Associated with Burkholderiaceae-Related Endosymbiotic Bacteria.</title>
        <authorList>
            <person name="Herlambang A."/>
            <person name="Guo Y."/>
            <person name="Takashima Y."/>
            <person name="Narisawa K."/>
            <person name="Ohta H."/>
            <person name="Nishizawa T."/>
        </authorList>
    </citation>
    <scope>NUCLEOTIDE SEQUENCE</scope>
    <source>
        <strain evidence="2">E1425</strain>
    </source>
</reference>
<reference evidence="2" key="1">
    <citation type="submission" date="2021-11" db="EMBL/GenBank/DDBJ databases">
        <authorList>
            <person name="Herlambang A."/>
            <person name="Guo Y."/>
            <person name="Takashima Y."/>
            <person name="Nishizawa T."/>
        </authorList>
    </citation>
    <scope>NUCLEOTIDE SEQUENCE</scope>
    <source>
        <strain evidence="2">E1425</strain>
    </source>
</reference>
<proteinExistence type="predicted"/>
<dbReference type="Proteomes" id="UP000827284">
    <property type="component" value="Unassembled WGS sequence"/>
</dbReference>
<name>A0A9P3HGB1_9FUNG</name>
<dbReference type="EMBL" id="BQFW01000011">
    <property type="protein sequence ID" value="GJJ75767.1"/>
    <property type="molecule type" value="Genomic_DNA"/>
</dbReference>
<sequence>MSQQSKPAAYLKAAAKALRLQRTLSRSKSSKSKDLAASAAMSAPCSPATPTFQHSNGRRLSYSQYIQHPQSAYSIQLHTPHHQHDTPLYSLQRRRNNSSSTSRQRSCSPSSSRPAAVDSTLFSKGASSSKLSRRSGPPVNFPVITIHHMQPDHSSCNGTYVTLTRSKSMPLRRRKRFSHQPPTAPMPSLAPVVSHSQWCTSGPVPVPTQHLQHHTLGTMSPTKHDTTPAQGTGLSEVTAAAINRPDTGGLEQLVLDLDLCVPGPTVSDTQSRSSASTTAATVSAGAAAPVPGIGHILNRTGSGQNMAIAYAMAKPSRSLTGSSLISNKSTQSAMSMPLADSSMSIQSHLSEASMLSAAMSASGLPSMDVMMDQVDRSIAADQQAQLVENAHVSVPHVTYVNRSMLAEPCSAKVETWVS</sequence>
<feature type="compositionally biased region" description="Low complexity" evidence="1">
    <location>
        <begin position="97"/>
        <end position="114"/>
    </location>
</feature>
<feature type="region of interest" description="Disordered" evidence="1">
    <location>
        <begin position="169"/>
        <end position="189"/>
    </location>
</feature>
<dbReference type="AlphaFoldDB" id="A0A9P3HGB1"/>
<comment type="caution">
    <text evidence="2">The sequence shown here is derived from an EMBL/GenBank/DDBJ whole genome shotgun (WGS) entry which is preliminary data.</text>
</comment>
<evidence type="ECO:0000313" key="3">
    <source>
        <dbReference type="Proteomes" id="UP000827284"/>
    </source>
</evidence>
<feature type="region of interest" description="Disordered" evidence="1">
    <location>
        <begin position="20"/>
        <end position="55"/>
    </location>
</feature>
<evidence type="ECO:0000256" key="1">
    <source>
        <dbReference type="SAM" id="MobiDB-lite"/>
    </source>
</evidence>
<gene>
    <name evidence="2" type="ORF">EMPS_08125</name>
</gene>
<feature type="region of interest" description="Disordered" evidence="1">
    <location>
        <begin position="91"/>
        <end position="136"/>
    </location>
</feature>
<protein>
    <submittedName>
        <fullName evidence="2">Uncharacterized protein</fullName>
    </submittedName>
</protein>
<accession>A0A9P3HGB1</accession>
<dbReference type="OrthoDB" id="2418445at2759"/>
<organism evidence="2 3">
    <name type="scientific">Entomortierella parvispora</name>
    <dbReference type="NCBI Taxonomy" id="205924"/>
    <lineage>
        <taxon>Eukaryota</taxon>
        <taxon>Fungi</taxon>
        <taxon>Fungi incertae sedis</taxon>
        <taxon>Mucoromycota</taxon>
        <taxon>Mortierellomycotina</taxon>
        <taxon>Mortierellomycetes</taxon>
        <taxon>Mortierellales</taxon>
        <taxon>Mortierellaceae</taxon>
        <taxon>Entomortierella</taxon>
    </lineage>
</organism>
<keyword evidence="3" id="KW-1185">Reference proteome</keyword>
<feature type="compositionally biased region" description="Polar residues" evidence="1">
    <location>
        <begin position="120"/>
        <end position="130"/>
    </location>
</feature>
<evidence type="ECO:0000313" key="2">
    <source>
        <dbReference type="EMBL" id="GJJ75767.1"/>
    </source>
</evidence>